<gene>
    <name evidence="2" type="ORF">CTheo_3011</name>
</gene>
<accession>A0A5N5QP49</accession>
<comment type="caution">
    <text evidence="2">The sequence shown here is derived from an EMBL/GenBank/DDBJ whole genome shotgun (WGS) entry which is preliminary data.</text>
</comment>
<evidence type="ECO:0000256" key="1">
    <source>
        <dbReference type="SAM" id="MobiDB-lite"/>
    </source>
</evidence>
<organism evidence="2 3">
    <name type="scientific">Ceratobasidium theobromae</name>
    <dbReference type="NCBI Taxonomy" id="1582974"/>
    <lineage>
        <taxon>Eukaryota</taxon>
        <taxon>Fungi</taxon>
        <taxon>Dikarya</taxon>
        <taxon>Basidiomycota</taxon>
        <taxon>Agaricomycotina</taxon>
        <taxon>Agaricomycetes</taxon>
        <taxon>Cantharellales</taxon>
        <taxon>Ceratobasidiaceae</taxon>
        <taxon>Ceratobasidium</taxon>
    </lineage>
</organism>
<protein>
    <submittedName>
        <fullName evidence="2">TRAPP domain-containing protein</fullName>
    </submittedName>
</protein>
<sequence>MSRPLATPSSGVPRASSPASGLTLRGLAYPNPKQVDGIVYDVLLIEMVRTLRESASVARKREKELEEELIENCLLERNSPALGNAARDSVGGSLPGAKGAADEEEEALRIRLESIGMHVGTNLVER</sequence>
<evidence type="ECO:0000313" key="2">
    <source>
        <dbReference type="EMBL" id="KAB5593545.1"/>
    </source>
</evidence>
<evidence type="ECO:0000313" key="3">
    <source>
        <dbReference type="Proteomes" id="UP000383932"/>
    </source>
</evidence>
<dbReference type="AlphaFoldDB" id="A0A5N5QP49"/>
<name>A0A5N5QP49_9AGAM</name>
<reference evidence="2 3" key="1">
    <citation type="journal article" date="2019" name="Fungal Biol. Biotechnol.">
        <title>Draft genome sequence of fastidious pathogen Ceratobasidium theobromae, which causes vascular-streak dieback in Theobroma cacao.</title>
        <authorList>
            <person name="Ali S.S."/>
            <person name="Asman A."/>
            <person name="Shao J."/>
            <person name="Firmansyah A.P."/>
            <person name="Susilo A.W."/>
            <person name="Rosmana A."/>
            <person name="McMahon P."/>
            <person name="Junaid M."/>
            <person name="Guest D."/>
            <person name="Kheng T.Y."/>
            <person name="Meinhardt L.W."/>
            <person name="Bailey B.A."/>
        </authorList>
    </citation>
    <scope>NUCLEOTIDE SEQUENCE [LARGE SCALE GENOMIC DNA]</scope>
    <source>
        <strain evidence="2 3">CT2</strain>
    </source>
</reference>
<dbReference type="OrthoDB" id="941624at2759"/>
<dbReference type="EMBL" id="SSOP01000035">
    <property type="protein sequence ID" value="KAB5593545.1"/>
    <property type="molecule type" value="Genomic_DNA"/>
</dbReference>
<dbReference type="Proteomes" id="UP000383932">
    <property type="component" value="Unassembled WGS sequence"/>
</dbReference>
<feature type="region of interest" description="Disordered" evidence="1">
    <location>
        <begin position="1"/>
        <end position="26"/>
    </location>
</feature>
<keyword evidence="3" id="KW-1185">Reference proteome</keyword>
<proteinExistence type="predicted"/>